<sequence>MEPPGCGLALTKGGEAETSYARNSSLQGTILEEGWPITREAVFKLIRGINSDKLSVADLGCSSGPNALSVIANIVDGVEEGCRRLGRPPPEVLVFLNDLPGNDFNAIFLSLQGFYERREAVRPAEGLCRCFVAGIAGSFHGRLFPSRSIHLFHSSSSLHWLSQDPLKIQAERGMVLNKGNIYISEESLPSVVEAYKRQFQSNFSSFLRSRSVETVVGGRMVLNLGVRTSLDPAQADIVRLFNRLSRVLKDLVKEVRLSNFIHVHIVKLKLVKCAFVYSCLTFIQYSSV</sequence>
<protein>
    <submittedName>
        <fullName evidence="1">Uncharacterized protein</fullName>
    </submittedName>
</protein>
<dbReference type="PANTHER" id="PTHR31009">
    <property type="entry name" value="S-ADENOSYL-L-METHIONINE:CARBOXYL METHYLTRANSFERASE FAMILY PROTEIN"/>
    <property type="match status" value="1"/>
</dbReference>
<dbReference type="SUPFAM" id="SSF53335">
    <property type="entry name" value="S-adenosyl-L-methionine-dependent methyltransferases"/>
    <property type="match status" value="1"/>
</dbReference>
<dbReference type="EMBL" id="LR746275">
    <property type="protein sequence ID" value="CAA7405997.1"/>
    <property type="molecule type" value="Genomic_DNA"/>
</dbReference>
<dbReference type="Gene3D" id="3.40.50.150">
    <property type="entry name" value="Vaccinia Virus protein VP39"/>
    <property type="match status" value="1"/>
</dbReference>
<dbReference type="InterPro" id="IPR005299">
    <property type="entry name" value="MeTrfase_7"/>
</dbReference>
<proteinExistence type="predicted"/>
<dbReference type="InterPro" id="IPR029063">
    <property type="entry name" value="SAM-dependent_MTases_sf"/>
</dbReference>
<name>A0A7I8L7G4_SPIIN</name>
<evidence type="ECO:0000313" key="1">
    <source>
        <dbReference type="EMBL" id="CAA7405997.1"/>
    </source>
</evidence>
<dbReference type="Proteomes" id="UP000663760">
    <property type="component" value="Chromosome 12"/>
</dbReference>
<keyword evidence="2" id="KW-1185">Reference proteome</keyword>
<evidence type="ECO:0000313" key="2">
    <source>
        <dbReference type="Proteomes" id="UP000663760"/>
    </source>
</evidence>
<dbReference type="Pfam" id="PF03492">
    <property type="entry name" value="Methyltransf_7"/>
    <property type="match status" value="1"/>
</dbReference>
<dbReference type="OrthoDB" id="638608at2759"/>
<dbReference type="AlphaFoldDB" id="A0A7I8L7G4"/>
<accession>A0A7I8L7G4</accession>
<organism evidence="1 2">
    <name type="scientific">Spirodela intermedia</name>
    <name type="common">Intermediate duckweed</name>
    <dbReference type="NCBI Taxonomy" id="51605"/>
    <lineage>
        <taxon>Eukaryota</taxon>
        <taxon>Viridiplantae</taxon>
        <taxon>Streptophyta</taxon>
        <taxon>Embryophyta</taxon>
        <taxon>Tracheophyta</taxon>
        <taxon>Spermatophyta</taxon>
        <taxon>Magnoliopsida</taxon>
        <taxon>Liliopsida</taxon>
        <taxon>Araceae</taxon>
        <taxon>Lemnoideae</taxon>
        <taxon>Spirodela</taxon>
    </lineage>
</organism>
<reference evidence="1" key="1">
    <citation type="submission" date="2020-02" db="EMBL/GenBank/DDBJ databases">
        <authorList>
            <person name="Scholz U."/>
            <person name="Mascher M."/>
            <person name="Fiebig A."/>
        </authorList>
    </citation>
    <scope>NUCLEOTIDE SEQUENCE</scope>
</reference>
<gene>
    <name evidence="1" type="ORF">SI8410_12016675</name>
</gene>
<dbReference type="GO" id="GO:0008168">
    <property type="term" value="F:methyltransferase activity"/>
    <property type="evidence" value="ECO:0007669"/>
    <property type="project" value="InterPro"/>
</dbReference>